<feature type="chain" id="PRO_5046340973" description="Lactococcin 972 family bacteriocin" evidence="1">
    <location>
        <begin position="31"/>
        <end position="93"/>
    </location>
</feature>
<protein>
    <recommendedName>
        <fullName evidence="4">Lactococcin 972 family bacteriocin</fullName>
    </recommendedName>
</protein>
<dbReference type="Proteomes" id="UP000653644">
    <property type="component" value="Unassembled WGS sequence"/>
</dbReference>
<evidence type="ECO:0000313" key="3">
    <source>
        <dbReference type="Proteomes" id="UP000653644"/>
    </source>
</evidence>
<dbReference type="EMBL" id="BMVN01000065">
    <property type="protein sequence ID" value="GHA68402.1"/>
    <property type="molecule type" value="Genomic_DNA"/>
</dbReference>
<reference evidence="3" key="1">
    <citation type="journal article" date="2019" name="Int. J. Syst. Evol. Microbiol.">
        <title>The Global Catalogue of Microorganisms (GCM) 10K type strain sequencing project: providing services to taxonomists for standard genome sequencing and annotation.</title>
        <authorList>
            <consortium name="The Broad Institute Genomics Platform"/>
            <consortium name="The Broad Institute Genome Sequencing Center for Infectious Disease"/>
            <person name="Wu L."/>
            <person name="Ma J."/>
        </authorList>
    </citation>
    <scope>NUCLEOTIDE SEQUENCE [LARGE SCALE GENOMIC DNA]</scope>
    <source>
        <strain evidence="3">JCM 4733</strain>
    </source>
</reference>
<keyword evidence="3" id="KW-1185">Reference proteome</keyword>
<evidence type="ECO:0000256" key="1">
    <source>
        <dbReference type="SAM" id="SignalP"/>
    </source>
</evidence>
<keyword evidence="1" id="KW-0732">Signal</keyword>
<evidence type="ECO:0000313" key="2">
    <source>
        <dbReference type="EMBL" id="GHA68402.1"/>
    </source>
</evidence>
<evidence type="ECO:0008006" key="4">
    <source>
        <dbReference type="Google" id="ProtNLM"/>
    </source>
</evidence>
<feature type="signal peptide" evidence="1">
    <location>
        <begin position="1"/>
        <end position="30"/>
    </location>
</feature>
<accession>A0ABQ3DFM4</accession>
<comment type="caution">
    <text evidence="2">The sequence shown here is derived from an EMBL/GenBank/DDBJ whole genome shotgun (WGS) entry which is preliminary data.</text>
</comment>
<sequence>MLLKKSVSAVGLVGALAAGTLTLGASPASAAENHWVRTYYSNSWQSAQSSCNNDAWRANTAIAGTGVSYYCARADSYYSGGQWYYGYNLWVTY</sequence>
<proteinExistence type="predicted"/>
<name>A0ABQ3DFM4_9ACTN</name>
<gene>
    <name evidence="2" type="ORF">GCM10010345_85090</name>
</gene>
<dbReference type="RefSeq" id="WP_189894598.1">
    <property type="nucleotide sequence ID" value="NZ_BMVN01000065.1"/>
</dbReference>
<organism evidence="2 3">
    <name type="scientific">Streptomyces canarius</name>
    <dbReference type="NCBI Taxonomy" id="285453"/>
    <lineage>
        <taxon>Bacteria</taxon>
        <taxon>Bacillati</taxon>
        <taxon>Actinomycetota</taxon>
        <taxon>Actinomycetes</taxon>
        <taxon>Kitasatosporales</taxon>
        <taxon>Streptomycetaceae</taxon>
        <taxon>Streptomyces</taxon>
    </lineage>
</organism>